<evidence type="ECO:0000313" key="2">
    <source>
        <dbReference type="Proteomes" id="UP000187283"/>
    </source>
</evidence>
<comment type="caution">
    <text evidence="1">The sequence shown here is derived from an EMBL/GenBank/DDBJ whole genome shotgun (WGS) entry which is preliminary data.</text>
</comment>
<keyword evidence="2" id="KW-1185">Reference proteome</keyword>
<accession>A0A1R1X7Q3</accession>
<gene>
    <name evidence="1" type="ORF">AYI70_g10192</name>
</gene>
<evidence type="ECO:0000313" key="1">
    <source>
        <dbReference type="EMBL" id="OMJ10657.1"/>
    </source>
</evidence>
<protein>
    <submittedName>
        <fullName evidence="1">Uncharacterized protein</fullName>
    </submittedName>
</protein>
<sequence length="75" mass="7770">MLCPILGTVAHSRLIRIFSCCSRSCRLSQCARVRAPVNARTARSNNAILLVTAASGLHAATTTTTTTAADLAPGS</sequence>
<dbReference type="AlphaFoldDB" id="A0A1R1X7Q3"/>
<dbReference type="Proteomes" id="UP000187283">
    <property type="component" value="Unassembled WGS sequence"/>
</dbReference>
<reference evidence="1 2" key="1">
    <citation type="submission" date="2017-01" db="EMBL/GenBank/DDBJ databases">
        <authorList>
            <person name="Mah S.A."/>
            <person name="Swanson W.J."/>
            <person name="Moy G.W."/>
            <person name="Vacquier V.D."/>
        </authorList>
    </citation>
    <scope>NUCLEOTIDE SEQUENCE [LARGE SCALE GENOMIC DNA]</scope>
    <source>
        <strain evidence="1 2">GSMNP</strain>
    </source>
</reference>
<organism evidence="1 2">
    <name type="scientific">Smittium culicis</name>
    <dbReference type="NCBI Taxonomy" id="133412"/>
    <lineage>
        <taxon>Eukaryota</taxon>
        <taxon>Fungi</taxon>
        <taxon>Fungi incertae sedis</taxon>
        <taxon>Zoopagomycota</taxon>
        <taxon>Kickxellomycotina</taxon>
        <taxon>Harpellomycetes</taxon>
        <taxon>Harpellales</taxon>
        <taxon>Legeriomycetaceae</taxon>
        <taxon>Smittium</taxon>
    </lineage>
</organism>
<dbReference type="EMBL" id="LSSN01004897">
    <property type="protein sequence ID" value="OMJ10657.1"/>
    <property type="molecule type" value="Genomic_DNA"/>
</dbReference>
<name>A0A1R1X7Q3_9FUNG</name>
<proteinExistence type="predicted"/>